<dbReference type="Pfam" id="PF04092">
    <property type="entry name" value="SAG"/>
    <property type="match status" value="1"/>
</dbReference>
<feature type="chain" id="PRO_5002523906" evidence="1">
    <location>
        <begin position="37"/>
        <end position="222"/>
    </location>
</feature>
<protein>
    <submittedName>
        <fullName evidence="3">SRS domain-containing protein</fullName>
    </submittedName>
</protein>
<dbReference type="EMBL" id="LN714501">
    <property type="protein sequence ID" value="CEL77255.1"/>
    <property type="molecule type" value="Genomic_DNA"/>
</dbReference>
<evidence type="ECO:0000256" key="1">
    <source>
        <dbReference type="SAM" id="SignalP"/>
    </source>
</evidence>
<dbReference type="InterPro" id="IPR007226">
    <property type="entry name" value="SRS_dom"/>
</dbReference>
<evidence type="ECO:0000313" key="3">
    <source>
        <dbReference type="EMBL" id="CEL77255.1"/>
    </source>
</evidence>
<reference evidence="3" key="1">
    <citation type="journal article" date="2015" name="PLoS ONE">
        <title>Comprehensive Evaluation of Toxoplasma gondii VEG and Neospora caninum LIV Genomes with Tachyzoite Stage Transcriptome and Proteome Defines Novel Transcript Features.</title>
        <authorList>
            <person name="Ramaprasad A."/>
            <person name="Mourier T."/>
            <person name="Naeem R."/>
            <person name="Malas T.B."/>
            <person name="Moussa E."/>
            <person name="Panigrahi A."/>
            <person name="Vermont S.J."/>
            <person name="Otto T.D."/>
            <person name="Wastling J."/>
            <person name="Pain A."/>
        </authorList>
    </citation>
    <scope>NUCLEOTIDE SEQUENCE</scope>
    <source>
        <strain evidence="3">VEG</strain>
    </source>
</reference>
<dbReference type="Gene3D" id="2.60.40.1320">
    <property type="entry name" value="SRS domain"/>
    <property type="match status" value="1"/>
</dbReference>
<dbReference type="InterPro" id="IPR036755">
    <property type="entry name" value="SRS_dom_sf"/>
</dbReference>
<gene>
    <name evidence="3" type="ORF">BN1205_093490</name>
</gene>
<feature type="domain" description="SRS" evidence="2">
    <location>
        <begin position="41"/>
        <end position="167"/>
    </location>
</feature>
<dbReference type="GO" id="GO:0016020">
    <property type="term" value="C:membrane"/>
    <property type="evidence" value="ECO:0007669"/>
    <property type="project" value="InterPro"/>
</dbReference>
<sequence>MEGTMLRGVPGSKGLRNAVCVSLLIGLVCLSARAAASPVAVTCSKGVKFVAGSLNKLQSQVELQCPEHYSLYPTKQSNKFCKNASCNEELALSVETVSWEARSDTEELPSRKQAGGNVLTLVEYPTKSQTVYFQCRKTSSGPVQGENRVASEPEETPGETCVMQVAVYGTRAAATKDEESKFCITTAWLFRDSLPVGRFSDSSAGRFCPVLESEGMLNSHSC</sequence>
<feature type="signal peptide" evidence="1">
    <location>
        <begin position="1"/>
        <end position="36"/>
    </location>
</feature>
<proteinExistence type="predicted"/>
<keyword evidence="1" id="KW-0732">Signal</keyword>
<evidence type="ECO:0000259" key="2">
    <source>
        <dbReference type="Pfam" id="PF04092"/>
    </source>
</evidence>
<accession>A0A0F7VB32</accession>
<dbReference type="SUPFAM" id="SSF74877">
    <property type="entry name" value="Major surface antigen p30, SAG1"/>
    <property type="match status" value="1"/>
</dbReference>
<dbReference type="AlphaFoldDB" id="A0A0F7VB32"/>
<name>A0A0F7VB32_TOXGV</name>
<organism evidence="3">
    <name type="scientific">Toxoplasma gondii (strain ATCC 50861 / VEG)</name>
    <dbReference type="NCBI Taxonomy" id="432359"/>
    <lineage>
        <taxon>Eukaryota</taxon>
        <taxon>Sar</taxon>
        <taxon>Alveolata</taxon>
        <taxon>Apicomplexa</taxon>
        <taxon>Conoidasida</taxon>
        <taxon>Coccidia</taxon>
        <taxon>Eucoccidiorida</taxon>
        <taxon>Eimeriorina</taxon>
        <taxon>Sarcocystidae</taxon>
        <taxon>Toxoplasma</taxon>
    </lineage>
</organism>